<dbReference type="Gene3D" id="1.20.120.1630">
    <property type="match status" value="1"/>
</dbReference>
<dbReference type="PANTHER" id="PTHR12714:SF24">
    <property type="entry name" value="SLR1182 PROTEIN"/>
    <property type="match status" value="1"/>
</dbReference>
<dbReference type="PANTHER" id="PTHR12714">
    <property type="entry name" value="PROTEIN-S ISOPRENYLCYSTEINE O-METHYLTRANSFERASE"/>
    <property type="match status" value="1"/>
</dbReference>
<comment type="subcellular location">
    <subcellularLocation>
        <location evidence="1">Endomembrane system</location>
        <topology evidence="1">Multi-pass membrane protein</topology>
    </subcellularLocation>
</comment>
<proteinExistence type="predicted"/>
<evidence type="ECO:0000256" key="2">
    <source>
        <dbReference type="ARBA" id="ARBA00022692"/>
    </source>
</evidence>
<dbReference type="GO" id="GO:0012505">
    <property type="term" value="C:endomembrane system"/>
    <property type="evidence" value="ECO:0007669"/>
    <property type="project" value="UniProtKB-SubCell"/>
</dbReference>
<dbReference type="GO" id="GO:0032259">
    <property type="term" value="P:methylation"/>
    <property type="evidence" value="ECO:0007669"/>
    <property type="project" value="UniProtKB-KW"/>
</dbReference>
<gene>
    <name evidence="6" type="ORF">ATN88_03285</name>
</gene>
<keyword evidence="4 5" id="KW-0472">Membrane</keyword>
<dbReference type="OrthoDB" id="9811969at2"/>
<evidence type="ECO:0000256" key="4">
    <source>
        <dbReference type="ARBA" id="ARBA00023136"/>
    </source>
</evidence>
<dbReference type="GO" id="GO:0008168">
    <property type="term" value="F:methyltransferase activity"/>
    <property type="evidence" value="ECO:0007669"/>
    <property type="project" value="UniProtKB-KW"/>
</dbReference>
<sequence>MKTLELKVPPVALVFLFMILMWWLSSHLPVLGFGADFRMSMFIVLTVISAGVCFAGLSAFRAQKTTVNPIKPETSSSLVQSGIYRFTRNPMYLGMALFLVGFGVYLDSVFAVLSVLLFVAYMTRFQIQPEESALKKNFGRSFEEYMNTTRRWL</sequence>
<keyword evidence="3 5" id="KW-1133">Transmembrane helix</keyword>
<keyword evidence="7" id="KW-1185">Reference proteome</keyword>
<accession>A0A135I8B5</accession>
<evidence type="ECO:0000256" key="5">
    <source>
        <dbReference type="SAM" id="Phobius"/>
    </source>
</evidence>
<dbReference type="InterPro" id="IPR007318">
    <property type="entry name" value="Phopholipid_MeTrfase"/>
</dbReference>
<dbReference type="AlphaFoldDB" id="A0A135I8B5"/>
<name>A0A135I8B5_9GAMM</name>
<evidence type="ECO:0000256" key="1">
    <source>
        <dbReference type="ARBA" id="ARBA00004127"/>
    </source>
</evidence>
<dbReference type="Pfam" id="PF04191">
    <property type="entry name" value="PEMT"/>
    <property type="match status" value="1"/>
</dbReference>
<evidence type="ECO:0000313" key="6">
    <source>
        <dbReference type="EMBL" id="KXF81692.1"/>
    </source>
</evidence>
<feature type="transmembrane region" description="Helical" evidence="5">
    <location>
        <begin position="92"/>
        <end position="122"/>
    </location>
</feature>
<feature type="transmembrane region" description="Helical" evidence="5">
    <location>
        <begin position="39"/>
        <end position="60"/>
    </location>
</feature>
<keyword evidence="6" id="KW-0489">Methyltransferase</keyword>
<dbReference type="RefSeq" id="WP_067417223.1">
    <property type="nucleotide sequence ID" value="NZ_LNTY01000034.1"/>
</dbReference>
<comment type="caution">
    <text evidence="6">The sequence shown here is derived from an EMBL/GenBank/DDBJ whole genome shotgun (WGS) entry which is preliminary data.</text>
</comment>
<dbReference type="Proteomes" id="UP000070529">
    <property type="component" value="Unassembled WGS sequence"/>
</dbReference>
<feature type="transmembrane region" description="Helical" evidence="5">
    <location>
        <begin position="12"/>
        <end position="33"/>
    </location>
</feature>
<organism evidence="6 7">
    <name type="scientific">Enterovibrio coralii</name>
    <dbReference type="NCBI Taxonomy" id="294935"/>
    <lineage>
        <taxon>Bacteria</taxon>
        <taxon>Pseudomonadati</taxon>
        <taxon>Pseudomonadota</taxon>
        <taxon>Gammaproteobacteria</taxon>
        <taxon>Vibrionales</taxon>
        <taxon>Vibrionaceae</taxon>
        <taxon>Enterovibrio</taxon>
    </lineage>
</organism>
<reference evidence="6 7" key="1">
    <citation type="submission" date="2015-11" db="EMBL/GenBank/DDBJ databases">
        <title>Genomic Taxonomy of the Vibrionaceae.</title>
        <authorList>
            <person name="Gomez-Gil B."/>
            <person name="Enciso-Ibarra J."/>
        </authorList>
    </citation>
    <scope>NUCLEOTIDE SEQUENCE [LARGE SCALE GENOMIC DNA]</scope>
    <source>
        <strain evidence="6 7">CAIM 912</strain>
    </source>
</reference>
<keyword evidence="2 5" id="KW-0812">Transmembrane</keyword>
<dbReference type="EMBL" id="LNTY01000034">
    <property type="protein sequence ID" value="KXF81692.1"/>
    <property type="molecule type" value="Genomic_DNA"/>
</dbReference>
<keyword evidence="6" id="KW-0808">Transferase</keyword>
<protein>
    <submittedName>
        <fullName evidence="6">Protein-S-isoprenylcysteine methyltransferase</fullName>
    </submittedName>
</protein>
<dbReference type="STRING" id="294935.ATN88_03285"/>
<evidence type="ECO:0000313" key="7">
    <source>
        <dbReference type="Proteomes" id="UP000070529"/>
    </source>
</evidence>
<evidence type="ECO:0000256" key="3">
    <source>
        <dbReference type="ARBA" id="ARBA00022989"/>
    </source>
</evidence>